<evidence type="ECO:0000256" key="5">
    <source>
        <dbReference type="ARBA" id="ARBA00023033"/>
    </source>
</evidence>
<evidence type="ECO:0000256" key="2">
    <source>
        <dbReference type="ARBA" id="ARBA00022630"/>
    </source>
</evidence>
<evidence type="ECO:0000259" key="7">
    <source>
        <dbReference type="Pfam" id="PF01494"/>
    </source>
</evidence>
<dbReference type="InterPro" id="IPR050493">
    <property type="entry name" value="FAD-dep_Monooxygenase_BioMet"/>
</dbReference>
<keyword evidence="3" id="KW-0274">FAD</keyword>
<accession>A0AAD6CH24</accession>
<dbReference type="Gene3D" id="3.50.50.60">
    <property type="entry name" value="FAD/NAD(P)-binding domain"/>
    <property type="match status" value="1"/>
</dbReference>
<dbReference type="Pfam" id="PF01494">
    <property type="entry name" value="FAD_binding_3"/>
    <property type="match status" value="1"/>
</dbReference>
<keyword evidence="2" id="KW-0285">Flavoprotein</keyword>
<evidence type="ECO:0000313" key="8">
    <source>
        <dbReference type="EMBL" id="KAJ5465241.1"/>
    </source>
</evidence>
<dbReference type="PANTHER" id="PTHR13789:SF147">
    <property type="entry name" value="PUTATIVE (AFU_ORTHOLOGUE AFUA_2G01950)-RELATED"/>
    <property type="match status" value="1"/>
</dbReference>
<feature type="domain" description="FAD-binding" evidence="7">
    <location>
        <begin position="7"/>
        <end position="350"/>
    </location>
</feature>
<sequence>MAGKKLAIVIVGAGIAGLAAAIALREKGHQVTVLEAAPQLSDIGAGIQVPPNSVRLLKQLGIYEPISKLATWPRSITLKRWQNGANITKTPLYPRMEEVYGYPYFLIHRGDLHKVLLDRAYEVGTVIKVNSFVSEVNEAAPSVTLNDGTVYRADLLIGADGIKSQVRKAVITDRDVEIIPDPNCAYRTLIPGELMMDDPELKALIESPAANCWIGPEGHIMAYPIRNGALYNFVMCHPGSVPVGQPNERASLDDMNERYKTWDPVICKLIALVPQCLKWQNAEIEKLETWVSQSGKVVLIGDSSHAMVPYMAQGAAMAVEDAVTLAECLDRVSEPAQIPDMMKQFQDIRLNRCYLILDGARNNGGVWHLPDGPAQQERDKRMGEPPKPLEQQSEAADTAENPNKWSDPKFQPWMFGYDARVETISYLKNHPAAILAV</sequence>
<evidence type="ECO:0000256" key="3">
    <source>
        <dbReference type="ARBA" id="ARBA00022827"/>
    </source>
</evidence>
<dbReference type="PANTHER" id="PTHR13789">
    <property type="entry name" value="MONOOXYGENASE"/>
    <property type="match status" value="1"/>
</dbReference>
<dbReference type="SUPFAM" id="SSF51905">
    <property type="entry name" value="FAD/NAD(P)-binding domain"/>
    <property type="match status" value="1"/>
</dbReference>
<proteinExistence type="inferred from homology"/>
<reference evidence="8" key="1">
    <citation type="submission" date="2022-12" db="EMBL/GenBank/DDBJ databases">
        <authorList>
            <person name="Petersen C."/>
        </authorList>
    </citation>
    <scope>NUCLEOTIDE SEQUENCE</scope>
    <source>
        <strain evidence="8">IBT 16125</strain>
    </source>
</reference>
<keyword evidence="5" id="KW-0503">Monooxygenase</keyword>
<dbReference type="EMBL" id="JAPVEA010000001">
    <property type="protein sequence ID" value="KAJ5465241.1"/>
    <property type="molecule type" value="Genomic_DNA"/>
</dbReference>
<dbReference type="PRINTS" id="PR00420">
    <property type="entry name" value="RNGMNOXGNASE"/>
</dbReference>
<protein>
    <recommendedName>
        <fullName evidence="7">FAD-binding domain-containing protein</fullName>
    </recommendedName>
</protein>
<evidence type="ECO:0000313" key="9">
    <source>
        <dbReference type="Proteomes" id="UP001213681"/>
    </source>
</evidence>
<keyword evidence="9" id="KW-1185">Reference proteome</keyword>
<dbReference type="RefSeq" id="XP_056772088.1">
    <property type="nucleotide sequence ID" value="XM_056904321.1"/>
</dbReference>
<dbReference type="FunFam" id="3.50.50.60:FF:000115">
    <property type="entry name" value="Salicylate hydroxylase, putative"/>
    <property type="match status" value="1"/>
</dbReference>
<dbReference type="GO" id="GO:0071949">
    <property type="term" value="F:FAD binding"/>
    <property type="evidence" value="ECO:0007669"/>
    <property type="project" value="InterPro"/>
</dbReference>
<dbReference type="Proteomes" id="UP001213681">
    <property type="component" value="Unassembled WGS sequence"/>
</dbReference>
<keyword evidence="4" id="KW-0560">Oxidoreductase</keyword>
<dbReference type="InterPro" id="IPR002938">
    <property type="entry name" value="FAD-bd"/>
</dbReference>
<evidence type="ECO:0000256" key="1">
    <source>
        <dbReference type="ARBA" id="ARBA00007992"/>
    </source>
</evidence>
<comment type="caution">
    <text evidence="8">The sequence shown here is derived from an EMBL/GenBank/DDBJ whole genome shotgun (WGS) entry which is preliminary data.</text>
</comment>
<comment type="similarity">
    <text evidence="1">Belongs to the paxM FAD-dependent monooxygenase family.</text>
</comment>
<dbReference type="GO" id="GO:0004497">
    <property type="term" value="F:monooxygenase activity"/>
    <property type="evidence" value="ECO:0007669"/>
    <property type="project" value="UniProtKB-KW"/>
</dbReference>
<name>A0AAD6CH24_9EURO</name>
<evidence type="ECO:0000256" key="6">
    <source>
        <dbReference type="SAM" id="MobiDB-lite"/>
    </source>
</evidence>
<dbReference type="SUPFAM" id="SSF54373">
    <property type="entry name" value="FAD-linked reductases, C-terminal domain"/>
    <property type="match status" value="1"/>
</dbReference>
<feature type="region of interest" description="Disordered" evidence="6">
    <location>
        <begin position="366"/>
        <end position="408"/>
    </location>
</feature>
<gene>
    <name evidence="8" type="ORF">N7458_000927</name>
</gene>
<organism evidence="8 9">
    <name type="scientific">Penicillium daleae</name>
    <dbReference type="NCBI Taxonomy" id="63821"/>
    <lineage>
        <taxon>Eukaryota</taxon>
        <taxon>Fungi</taxon>
        <taxon>Dikarya</taxon>
        <taxon>Ascomycota</taxon>
        <taxon>Pezizomycotina</taxon>
        <taxon>Eurotiomycetes</taxon>
        <taxon>Eurotiomycetidae</taxon>
        <taxon>Eurotiales</taxon>
        <taxon>Aspergillaceae</taxon>
        <taxon>Penicillium</taxon>
    </lineage>
</organism>
<reference evidence="8" key="2">
    <citation type="journal article" date="2023" name="IMA Fungus">
        <title>Comparative genomic study of the Penicillium genus elucidates a diverse pangenome and 15 lateral gene transfer events.</title>
        <authorList>
            <person name="Petersen C."/>
            <person name="Sorensen T."/>
            <person name="Nielsen M.R."/>
            <person name="Sondergaard T.E."/>
            <person name="Sorensen J.L."/>
            <person name="Fitzpatrick D.A."/>
            <person name="Frisvad J.C."/>
            <person name="Nielsen K.L."/>
        </authorList>
    </citation>
    <scope>NUCLEOTIDE SEQUENCE</scope>
    <source>
        <strain evidence="8">IBT 16125</strain>
    </source>
</reference>
<feature type="compositionally biased region" description="Polar residues" evidence="6">
    <location>
        <begin position="390"/>
        <end position="404"/>
    </location>
</feature>
<dbReference type="AlphaFoldDB" id="A0AAD6CH24"/>
<evidence type="ECO:0000256" key="4">
    <source>
        <dbReference type="ARBA" id="ARBA00023002"/>
    </source>
</evidence>
<dbReference type="GeneID" id="81594564"/>
<dbReference type="InterPro" id="IPR036188">
    <property type="entry name" value="FAD/NAD-bd_sf"/>
</dbReference>